<proteinExistence type="predicted"/>
<evidence type="ECO:0000313" key="1">
    <source>
        <dbReference type="Proteomes" id="UP000046395"/>
    </source>
</evidence>
<reference evidence="2" key="1">
    <citation type="submission" date="2019-12" db="UniProtKB">
        <authorList>
            <consortium name="WormBaseParasite"/>
        </authorList>
    </citation>
    <scope>IDENTIFICATION</scope>
</reference>
<dbReference type="Proteomes" id="UP000046395">
    <property type="component" value="Unassembled WGS sequence"/>
</dbReference>
<sequence>MNAVRADFPGTEIFGCFFHLVRSIKRQLAEQRLLARCRSDSTFQHAVRMIVALAYVPPAIVQTTFDSSQLSLLTNRRGVRKDLKIDSPVFARSYS</sequence>
<protein>
    <submittedName>
        <fullName evidence="2">MULE transposase domain-containing protein</fullName>
    </submittedName>
</protein>
<accession>A0A5S6QA25</accession>
<organism evidence="1 2">
    <name type="scientific">Trichuris muris</name>
    <name type="common">Mouse whipworm</name>
    <dbReference type="NCBI Taxonomy" id="70415"/>
    <lineage>
        <taxon>Eukaryota</taxon>
        <taxon>Metazoa</taxon>
        <taxon>Ecdysozoa</taxon>
        <taxon>Nematoda</taxon>
        <taxon>Enoplea</taxon>
        <taxon>Dorylaimia</taxon>
        <taxon>Trichinellida</taxon>
        <taxon>Trichuridae</taxon>
        <taxon>Trichuris</taxon>
    </lineage>
</organism>
<evidence type="ECO:0000313" key="2">
    <source>
        <dbReference type="WBParaSite" id="TMUE_1000004038.1"/>
    </source>
</evidence>
<dbReference type="AlphaFoldDB" id="A0A5S6QA25"/>
<dbReference type="WBParaSite" id="TMUE_1000004038.1">
    <property type="protein sequence ID" value="TMUE_1000004038.1"/>
    <property type="gene ID" value="WBGene00298842"/>
</dbReference>
<keyword evidence="1" id="KW-1185">Reference proteome</keyword>
<name>A0A5S6QA25_TRIMR</name>